<dbReference type="SUPFAM" id="SSF52172">
    <property type="entry name" value="CheY-like"/>
    <property type="match status" value="1"/>
</dbReference>
<keyword evidence="2" id="KW-0902">Two-component regulatory system</keyword>
<dbReference type="EMBL" id="FOUU01000002">
    <property type="protein sequence ID" value="SFM63844.1"/>
    <property type="molecule type" value="Genomic_DNA"/>
</dbReference>
<accession>A0A1I4SHF8</accession>
<dbReference type="PANTHER" id="PTHR44591">
    <property type="entry name" value="STRESS RESPONSE REGULATOR PROTEIN 1"/>
    <property type="match status" value="1"/>
</dbReference>
<evidence type="ECO:0000256" key="2">
    <source>
        <dbReference type="ARBA" id="ARBA00023012"/>
    </source>
</evidence>
<dbReference type="InterPro" id="IPR001789">
    <property type="entry name" value="Sig_transdc_resp-reg_receiver"/>
</dbReference>
<dbReference type="AlphaFoldDB" id="A0A1I4SHF8"/>
<dbReference type="Gene3D" id="3.40.50.2300">
    <property type="match status" value="1"/>
</dbReference>
<sequence>MAERKCRVLIIDDERDFVETLVRRLERRGFEAYGALRGKEGIELLETHDVDVVVLDIRMPEMDGLEVLEIIKRRRPFVEVILLTGHGSLESSLKGLELGAYDYMLKPADLRALIEKIREAHERRLLRMEQK</sequence>
<dbReference type="CDD" id="cd00156">
    <property type="entry name" value="REC"/>
    <property type="match status" value="1"/>
</dbReference>
<dbReference type="SMART" id="SM00448">
    <property type="entry name" value="REC"/>
    <property type="match status" value="1"/>
</dbReference>
<dbReference type="InterPro" id="IPR050595">
    <property type="entry name" value="Bact_response_regulator"/>
</dbReference>
<feature type="domain" description="Response regulatory" evidence="4">
    <location>
        <begin position="7"/>
        <end position="121"/>
    </location>
</feature>
<keyword evidence="6" id="KW-1185">Reference proteome</keyword>
<dbReference type="PROSITE" id="PS50110">
    <property type="entry name" value="RESPONSE_REGULATORY"/>
    <property type="match status" value="1"/>
</dbReference>
<dbReference type="STRING" id="39841.SAMN05660836_00964"/>
<feature type="modified residue" description="4-aspartylphosphate" evidence="3">
    <location>
        <position position="56"/>
    </location>
</feature>
<evidence type="ECO:0000256" key="1">
    <source>
        <dbReference type="ARBA" id="ARBA00022553"/>
    </source>
</evidence>
<name>A0A1I4SHF8_9BACT</name>
<dbReference type="Proteomes" id="UP000199611">
    <property type="component" value="Unassembled WGS sequence"/>
</dbReference>
<dbReference type="InterPro" id="IPR011006">
    <property type="entry name" value="CheY-like_superfamily"/>
</dbReference>
<dbReference type="Pfam" id="PF00072">
    <property type="entry name" value="Response_reg"/>
    <property type="match status" value="1"/>
</dbReference>
<dbReference type="OrthoDB" id="9800029at2"/>
<evidence type="ECO:0000313" key="6">
    <source>
        <dbReference type="Proteomes" id="UP000199611"/>
    </source>
</evidence>
<protein>
    <submittedName>
        <fullName evidence="5">Response regulator receiver domain-containing protein</fullName>
    </submittedName>
</protein>
<reference evidence="5 6" key="1">
    <citation type="submission" date="2016-10" db="EMBL/GenBank/DDBJ databases">
        <authorList>
            <person name="de Groot N.N."/>
        </authorList>
    </citation>
    <scope>NUCLEOTIDE SEQUENCE [LARGE SCALE GENOMIC DNA]</scope>
    <source>
        <strain evidence="5 6">DSM 9990</strain>
    </source>
</reference>
<gene>
    <name evidence="5" type="ORF">SAMN05660836_00964</name>
</gene>
<dbReference type="PANTHER" id="PTHR44591:SF14">
    <property type="entry name" value="PROTEIN PILG"/>
    <property type="match status" value="1"/>
</dbReference>
<organism evidence="5 6">
    <name type="scientific">Thermodesulforhabdus norvegica</name>
    <dbReference type="NCBI Taxonomy" id="39841"/>
    <lineage>
        <taxon>Bacteria</taxon>
        <taxon>Pseudomonadati</taxon>
        <taxon>Thermodesulfobacteriota</taxon>
        <taxon>Syntrophobacteria</taxon>
        <taxon>Syntrophobacterales</taxon>
        <taxon>Thermodesulforhabdaceae</taxon>
        <taxon>Thermodesulforhabdus</taxon>
    </lineage>
</organism>
<keyword evidence="1 3" id="KW-0597">Phosphoprotein</keyword>
<dbReference type="RefSeq" id="WP_093393889.1">
    <property type="nucleotide sequence ID" value="NZ_FOUU01000002.1"/>
</dbReference>
<evidence type="ECO:0000256" key="3">
    <source>
        <dbReference type="PROSITE-ProRule" id="PRU00169"/>
    </source>
</evidence>
<proteinExistence type="predicted"/>
<evidence type="ECO:0000313" key="5">
    <source>
        <dbReference type="EMBL" id="SFM63844.1"/>
    </source>
</evidence>
<dbReference type="GO" id="GO:0000160">
    <property type="term" value="P:phosphorelay signal transduction system"/>
    <property type="evidence" value="ECO:0007669"/>
    <property type="project" value="UniProtKB-KW"/>
</dbReference>
<evidence type="ECO:0000259" key="4">
    <source>
        <dbReference type="PROSITE" id="PS50110"/>
    </source>
</evidence>